<dbReference type="EMBL" id="CP154858">
    <property type="protein sequence ID" value="XDT71076.1"/>
    <property type="molecule type" value="Genomic_DNA"/>
</dbReference>
<dbReference type="SFLD" id="SFLDS00019">
    <property type="entry name" value="Glutathione_Transferase_(cytos"/>
    <property type="match status" value="1"/>
</dbReference>
<evidence type="ECO:0000313" key="2">
    <source>
        <dbReference type="EMBL" id="XDT71076.1"/>
    </source>
</evidence>
<dbReference type="InterPro" id="IPR036249">
    <property type="entry name" value="Thioredoxin-like_sf"/>
</dbReference>
<dbReference type="SFLD" id="SFLDG01181">
    <property type="entry name" value="SUF2"/>
    <property type="match status" value="1"/>
</dbReference>
<reference evidence="2" key="1">
    <citation type="submission" date="2024-05" db="EMBL/GenBank/DDBJ databases">
        <title>Genome sequencing of novel strain.</title>
        <authorList>
            <person name="Ganbat D."/>
            <person name="Ganbat S."/>
            <person name="Lee S.-J."/>
        </authorList>
    </citation>
    <scope>NUCLEOTIDE SEQUENCE</scope>
    <source>
        <strain evidence="2">SMD15-11</strain>
    </source>
</reference>
<dbReference type="InterPro" id="IPR040079">
    <property type="entry name" value="Glutathione_S-Trfase"/>
</dbReference>
<dbReference type="Pfam" id="PF13417">
    <property type="entry name" value="GST_N_3"/>
    <property type="match status" value="1"/>
</dbReference>
<dbReference type="Gene3D" id="3.40.30.10">
    <property type="entry name" value="Glutaredoxin"/>
    <property type="match status" value="1"/>
</dbReference>
<dbReference type="KEGG" id="tcd:AAIA72_09660"/>
<dbReference type="PROSITE" id="PS50404">
    <property type="entry name" value="GST_NTER"/>
    <property type="match status" value="1"/>
</dbReference>
<dbReference type="SUPFAM" id="SSF52833">
    <property type="entry name" value="Thioredoxin-like"/>
    <property type="match status" value="1"/>
</dbReference>
<organism evidence="2">
    <name type="scientific">Thermohahella caldifontis</name>
    <dbReference type="NCBI Taxonomy" id="3142973"/>
    <lineage>
        <taxon>Bacteria</taxon>
        <taxon>Pseudomonadati</taxon>
        <taxon>Pseudomonadota</taxon>
        <taxon>Gammaproteobacteria</taxon>
        <taxon>Oceanospirillales</taxon>
        <taxon>Hahellaceae</taxon>
        <taxon>Thermohahella</taxon>
    </lineage>
</organism>
<protein>
    <submittedName>
        <fullName evidence="2">Glutathione S-transferase N-terminal domain-containing protein</fullName>
    </submittedName>
</protein>
<dbReference type="SFLD" id="SFLDG01202">
    <property type="entry name" value="SUF2.2"/>
    <property type="match status" value="1"/>
</dbReference>
<dbReference type="InterPro" id="IPR004045">
    <property type="entry name" value="Glutathione_S-Trfase_N"/>
</dbReference>
<dbReference type="AlphaFoldDB" id="A0AB39USY5"/>
<dbReference type="RefSeq" id="WP_369600115.1">
    <property type="nucleotide sequence ID" value="NZ_CP154858.1"/>
</dbReference>
<dbReference type="PANTHER" id="PTHR45288:SF2">
    <property type="entry name" value="THIOREDOXIN FAMILY PROTEIN"/>
    <property type="match status" value="1"/>
</dbReference>
<gene>
    <name evidence="2" type="ORF">AAIA72_09660</name>
</gene>
<name>A0AB39USY5_9GAMM</name>
<feature type="domain" description="GST N-terminal" evidence="1">
    <location>
        <begin position="155"/>
        <end position="257"/>
    </location>
</feature>
<proteinExistence type="predicted"/>
<sequence>MNPQDLLTSTLASSIRGWRGTQASRHTRQPEKLPELFDCENDWECRLVREAITELNLDVFIWPVPNGGKRFYPKMAEAAASKGLSTHRPLLVDPNTGDVLQGARAINTWLFATYGNRKVPDALLPTRSNRLSSELASKVRGNRGLNARPSRAPEKPLTLYAFESSPYSRPVREVLCELELPYTLITLGKQQRADWGPASFRLHLGPYRPIPGTKRDQMLKTRGRVQVPFLIDPNTGVEMFESADILAYLESTYALPETSMERAVLD</sequence>
<accession>A0AB39USY5</accession>
<dbReference type="PANTHER" id="PTHR45288">
    <property type="entry name" value="THIOREDOXIN FAMILY PROTEIN"/>
    <property type="match status" value="1"/>
</dbReference>
<evidence type="ECO:0000259" key="1">
    <source>
        <dbReference type="PROSITE" id="PS50404"/>
    </source>
</evidence>